<dbReference type="InterPro" id="IPR036869">
    <property type="entry name" value="J_dom_sf"/>
</dbReference>
<dbReference type="Pfam" id="PF00226">
    <property type="entry name" value="DnaJ"/>
    <property type="match status" value="1"/>
</dbReference>
<sequence length="652" mass="76106">MFGLHHNRERMKCLQVLGLQGHPTVDEIKSAYKKQALKYHPDKNSSPNATEKFQQIHAAYKYLTEGEKCFEHLDEEDSILIHIFKSWFPWMFRDEDSRPQSPDDFRYRHFSHSHDRYWDSSPESEGGRFRSRSSASPPPNSGPFRPNYSHFYGEDDFVPPQNQRRGYPYKEEETGNTNFRGRTFHTSRPSESGASQHFRQQANFTESNQEHGQYFRENTKTSKKSRRKAQKRANYEEADERRRANAEAQQKFDAKSQPSEAQQRAQAAPKGANCSDQTSNGPSSHIKVEKGYTGPTSNPDRKPNKKERKQEEKRKQKELQEIREQMEKDAREAKEKLERKRKAQEEKERIEKEERQEKERIEREKREAEEKKRQEERRLQREKEEKERQERLRKEREQQEQERQRHEEELRIQALMDEFDSVNLLDDNGEFKVTDPDVINIIRRDDLNAMGNAHSGKRNDQAELINGFRTKDLIELQQAADKAKGGNRSGIFGISKLINGEAHETPAQAQSASFPSRQAGPQPGQDQSQYYGGARPKTSWRGQNSHSQYNERSQHHPNQQYHQHHHHSDNYNGPLSSGQFPNSVNFATSVNGNAQYSQGRQQHMHRPNMYGMPPMQTYGPAPTPIQPLFGFPRRGRREFGPSQKAFSGGRAY</sequence>
<feature type="domain" description="J" evidence="2">
    <location>
        <begin position="12"/>
        <end position="77"/>
    </location>
</feature>
<dbReference type="Proteomes" id="UP000762676">
    <property type="component" value="Unassembled WGS sequence"/>
</dbReference>
<dbReference type="AlphaFoldDB" id="A0AAV4F088"/>
<comment type="caution">
    <text evidence="3">The sequence shown here is derived from an EMBL/GenBank/DDBJ whole genome shotgun (WGS) entry which is preliminary data.</text>
</comment>
<dbReference type="PANTHER" id="PTHR44240:SF10">
    <property type="entry name" value="J DOMAIN-CONTAINING PROTEIN"/>
    <property type="match status" value="1"/>
</dbReference>
<evidence type="ECO:0000256" key="1">
    <source>
        <dbReference type="SAM" id="MobiDB-lite"/>
    </source>
</evidence>
<dbReference type="PANTHER" id="PTHR44240">
    <property type="entry name" value="DNAJ DOMAIN (PROKARYOTIC HEAT SHOCK PROTEIN)-RELATED"/>
    <property type="match status" value="1"/>
</dbReference>
<protein>
    <submittedName>
        <fullName evidence="3">Reticulocyte-binding protein 2 homolog a</fullName>
    </submittedName>
</protein>
<feature type="region of interest" description="Disordered" evidence="1">
    <location>
        <begin position="114"/>
        <end position="407"/>
    </location>
</feature>
<feature type="compositionally biased region" description="Polar residues" evidence="1">
    <location>
        <begin position="507"/>
        <end position="516"/>
    </location>
</feature>
<evidence type="ECO:0000313" key="3">
    <source>
        <dbReference type="EMBL" id="GFR66221.1"/>
    </source>
</evidence>
<organism evidence="3 4">
    <name type="scientific">Elysia marginata</name>
    <dbReference type="NCBI Taxonomy" id="1093978"/>
    <lineage>
        <taxon>Eukaryota</taxon>
        <taxon>Metazoa</taxon>
        <taxon>Spiralia</taxon>
        <taxon>Lophotrochozoa</taxon>
        <taxon>Mollusca</taxon>
        <taxon>Gastropoda</taxon>
        <taxon>Heterobranchia</taxon>
        <taxon>Euthyneura</taxon>
        <taxon>Panpulmonata</taxon>
        <taxon>Sacoglossa</taxon>
        <taxon>Placobranchoidea</taxon>
        <taxon>Plakobranchidae</taxon>
        <taxon>Elysia</taxon>
    </lineage>
</organism>
<feature type="region of interest" description="Disordered" evidence="1">
    <location>
        <begin position="503"/>
        <end position="652"/>
    </location>
</feature>
<feature type="compositionally biased region" description="Polar residues" evidence="1">
    <location>
        <begin position="570"/>
        <end position="601"/>
    </location>
</feature>
<feature type="compositionally biased region" description="Polar residues" evidence="1">
    <location>
        <begin position="175"/>
        <end position="211"/>
    </location>
</feature>
<dbReference type="SUPFAM" id="SSF46565">
    <property type="entry name" value="Chaperone J-domain"/>
    <property type="match status" value="1"/>
</dbReference>
<accession>A0AAV4F088</accession>
<dbReference type="CDD" id="cd06257">
    <property type="entry name" value="DnaJ"/>
    <property type="match status" value="1"/>
</dbReference>
<feature type="compositionally biased region" description="Polar residues" evidence="1">
    <location>
        <begin position="540"/>
        <end position="551"/>
    </location>
</feature>
<dbReference type="Gene3D" id="1.10.287.110">
    <property type="entry name" value="DnaJ domain"/>
    <property type="match status" value="1"/>
</dbReference>
<gene>
    <name evidence="3" type="ORF">ElyMa_000222900</name>
</gene>
<feature type="compositionally biased region" description="Polar residues" evidence="1">
    <location>
        <begin position="256"/>
        <end position="265"/>
    </location>
</feature>
<dbReference type="PROSITE" id="PS50076">
    <property type="entry name" value="DNAJ_2"/>
    <property type="match status" value="1"/>
</dbReference>
<dbReference type="InterPro" id="IPR052276">
    <property type="entry name" value="Diphthamide-biosynth_chaperone"/>
</dbReference>
<feature type="compositionally biased region" description="Polar residues" evidence="1">
    <location>
        <begin position="274"/>
        <end position="283"/>
    </location>
</feature>
<dbReference type="SMART" id="SM00271">
    <property type="entry name" value="DnaJ"/>
    <property type="match status" value="1"/>
</dbReference>
<reference evidence="3 4" key="1">
    <citation type="journal article" date="2021" name="Elife">
        <title>Chloroplast acquisition without the gene transfer in kleptoplastic sea slugs, Plakobranchus ocellatus.</title>
        <authorList>
            <person name="Maeda T."/>
            <person name="Takahashi S."/>
            <person name="Yoshida T."/>
            <person name="Shimamura S."/>
            <person name="Takaki Y."/>
            <person name="Nagai Y."/>
            <person name="Toyoda A."/>
            <person name="Suzuki Y."/>
            <person name="Arimoto A."/>
            <person name="Ishii H."/>
            <person name="Satoh N."/>
            <person name="Nishiyama T."/>
            <person name="Hasebe M."/>
            <person name="Maruyama T."/>
            <person name="Minagawa J."/>
            <person name="Obokata J."/>
            <person name="Shigenobu S."/>
        </authorList>
    </citation>
    <scope>NUCLEOTIDE SEQUENCE [LARGE SCALE GENOMIC DNA]</scope>
</reference>
<proteinExistence type="predicted"/>
<evidence type="ECO:0000259" key="2">
    <source>
        <dbReference type="PROSITE" id="PS50076"/>
    </source>
</evidence>
<dbReference type="InterPro" id="IPR001623">
    <property type="entry name" value="DnaJ_domain"/>
</dbReference>
<feature type="compositionally biased region" description="Basic and acidic residues" evidence="1">
    <location>
        <begin position="233"/>
        <end position="254"/>
    </location>
</feature>
<dbReference type="EMBL" id="BMAT01000432">
    <property type="protein sequence ID" value="GFR66221.1"/>
    <property type="molecule type" value="Genomic_DNA"/>
</dbReference>
<keyword evidence="4" id="KW-1185">Reference proteome</keyword>
<feature type="compositionally biased region" description="Basic and acidic residues" evidence="1">
    <location>
        <begin position="308"/>
        <end position="407"/>
    </location>
</feature>
<evidence type="ECO:0000313" key="4">
    <source>
        <dbReference type="Proteomes" id="UP000762676"/>
    </source>
</evidence>
<name>A0AAV4F088_9GAST</name>
<feature type="compositionally biased region" description="Basic residues" evidence="1">
    <location>
        <begin position="221"/>
        <end position="231"/>
    </location>
</feature>
<dbReference type="PRINTS" id="PR00625">
    <property type="entry name" value="JDOMAIN"/>
</dbReference>